<dbReference type="EMBL" id="LMXU01000014">
    <property type="protein sequence ID" value="KWU01227.1"/>
    <property type="molecule type" value="Genomic_DNA"/>
</dbReference>
<gene>
    <name evidence="1" type="ORF">APQ14_05875</name>
</gene>
<protein>
    <submittedName>
        <fullName evidence="1">Uncharacterized protein</fullName>
    </submittedName>
</protein>
<dbReference type="AlphaFoldDB" id="A0A109D982"/>
<sequence length="847" mass="96782">MNLTAKNHALSAGQRDVYQKYHDELIAKYTLGNENFEQIIFKFVSQCSIEEHLEGKTPACVQETPPYNNRGAKGQSTDELCDNWLNKMRVIKLLTAVRLEILGSRAPKGFRPFRVCPAIRKDRGVELNLLEIEPEKFIALFDAQTQLVEILKLNSPNPPIHFQQVFDSLTGKTNSGRISKEQFSKWANWAKKVDDEIAFGDWFEKHCQSARGQRVIELIYRLVGRSLKLNHQNRNTDNDHRLEELKQRSKFHEFKGAPVELALVIPDHSTYIIKNRRQIANALNLATGITNKFTPDVIYDSMPEARLLPLAKKLIDLYIEKHSLKVEFQSAMSYRDLIKSLTSDHTNNRLGTCGKFITDGAIIINNKGQINCRLLEIFMCRSAIAGDSITEGYMASRNRKFDAINKIEAFCRDINIQLSLMSIELQPTDQPIKKELNINDTKIIWTKQMLPLIQDTLPAPTLSLQTADVDKILAAATYAKIPDVVEQTEQAKKVFPEVNDKILAKISEAVLQPDLPAIKRELQNIRKELKSSAPHSRKHLLTRVWRHSRTTWGTQFIDGSRKLVNDAQHNYYWADSLKELRNMIDQDKINMSIIPIPSTTDLGIVHLDFNQDCTTIKSTANIKFPNSCSDGTRRQLRDGNGLTMSLKSRLMQLLEIIQKEIGKILTSHREQYGKTRYCSESGLHELIITNTGDLDRLATLLARDALLKLKIDPFPNVRLPGKIDLLPGGLVAGVSFNKKSRDRFLAEPQDIKDEILNAKLKINEDNQGWKVSELLNNELRKSSPERYEEYFTTFDISISAKNGGPRTVHRKFILLLKNRDIKYVETAAEFIATTCWQLLSERYKNEH</sequence>
<proteinExistence type="predicted"/>
<comment type="caution">
    <text evidence="1">The sequence shown here is derived from an EMBL/GenBank/DDBJ whole genome shotgun (WGS) entry which is preliminary data.</text>
</comment>
<evidence type="ECO:0000313" key="2">
    <source>
        <dbReference type="Proteomes" id="UP000057389"/>
    </source>
</evidence>
<dbReference type="Proteomes" id="UP000057389">
    <property type="component" value="Unassembled WGS sequence"/>
</dbReference>
<reference evidence="1 2" key="1">
    <citation type="submission" date="2015-11" db="EMBL/GenBank/DDBJ databases">
        <title>Draft WGS of Vibrio toranzoniae.</title>
        <authorList>
            <person name="Lasa A."/>
            <person name="Romalde J.L."/>
        </authorList>
    </citation>
    <scope>NUCLEOTIDE SEQUENCE [LARGE SCALE GENOMIC DNA]</scope>
    <source>
        <strain evidence="1 2">Vb 10.8</strain>
    </source>
</reference>
<keyword evidence="2" id="KW-1185">Reference proteome</keyword>
<name>A0A109D982_9VIBR</name>
<evidence type="ECO:0000313" key="1">
    <source>
        <dbReference type="EMBL" id="KWU01227.1"/>
    </source>
</evidence>
<organism evidence="1 2">
    <name type="scientific">Vibrio toranzoniae</name>
    <dbReference type="NCBI Taxonomy" id="1194427"/>
    <lineage>
        <taxon>Bacteria</taxon>
        <taxon>Pseudomonadati</taxon>
        <taxon>Pseudomonadota</taxon>
        <taxon>Gammaproteobacteria</taxon>
        <taxon>Vibrionales</taxon>
        <taxon>Vibrionaceae</taxon>
        <taxon>Vibrio</taxon>
    </lineage>
</organism>
<dbReference type="RefSeq" id="WP_060467796.1">
    <property type="nucleotide sequence ID" value="NZ_AP025514.1"/>
</dbReference>
<dbReference type="GeneID" id="300178525"/>
<accession>A0A109D982</accession>